<organism evidence="1 2">
    <name type="scientific">Janthinobacterium agaricidamnosum</name>
    <dbReference type="NCBI Taxonomy" id="55508"/>
    <lineage>
        <taxon>Bacteria</taxon>
        <taxon>Pseudomonadati</taxon>
        <taxon>Pseudomonadota</taxon>
        <taxon>Betaproteobacteria</taxon>
        <taxon>Burkholderiales</taxon>
        <taxon>Oxalobacteraceae</taxon>
        <taxon>Janthinobacterium</taxon>
    </lineage>
</organism>
<accession>A0A3G2ECJ7</accession>
<sequence length="59" mass="6170">MQAWPVSAPCIATRPASPALPAVPAHGIFEQVQALLAREQLRAAHVRQLEALLDACAGG</sequence>
<evidence type="ECO:0000313" key="2">
    <source>
        <dbReference type="Proteomes" id="UP000279594"/>
    </source>
</evidence>
<dbReference type="EMBL" id="CP033019">
    <property type="protein sequence ID" value="AYM77149.1"/>
    <property type="molecule type" value="Genomic_DNA"/>
</dbReference>
<evidence type="ECO:0000313" key="1">
    <source>
        <dbReference type="EMBL" id="AYM77149.1"/>
    </source>
</evidence>
<gene>
    <name evidence="1" type="ORF">D9M09_16115</name>
</gene>
<dbReference type="Proteomes" id="UP000279594">
    <property type="component" value="Chromosome"/>
</dbReference>
<proteinExistence type="predicted"/>
<dbReference type="AlphaFoldDB" id="A0A3G2ECJ7"/>
<name>A0A3G2ECJ7_9BURK</name>
<reference evidence="1 2" key="1">
    <citation type="submission" date="2018-10" db="EMBL/GenBank/DDBJ databases">
        <title>Effects of UV and annual dynamics of microbial communities in freshwater RAS systems.</title>
        <authorList>
            <person name="Bekkelund A.K."/>
            <person name="Hansen B.R."/>
            <person name="Stokken H."/>
            <person name="Eriksen B.F."/>
            <person name="Kashulin N.A."/>
        </authorList>
    </citation>
    <scope>NUCLEOTIDE SEQUENCE [LARGE SCALE GENOMIC DNA]</scope>
    <source>
        <strain evidence="1 2">BHSEK</strain>
    </source>
</reference>
<protein>
    <submittedName>
        <fullName evidence="1">Uncharacterized protein</fullName>
    </submittedName>
</protein>
<keyword evidence="2" id="KW-1185">Reference proteome</keyword>